<dbReference type="PROSITE" id="PS50111">
    <property type="entry name" value="CHEMOTAXIS_TRANSDUC_2"/>
    <property type="match status" value="1"/>
</dbReference>
<dbReference type="FunFam" id="1.10.287.950:FF:000001">
    <property type="entry name" value="Methyl-accepting chemotaxis sensory transducer"/>
    <property type="match status" value="1"/>
</dbReference>
<comment type="similarity">
    <text evidence="10">Belongs to the methyl-accepting chemotaxis (MCP) protein family.</text>
</comment>
<dbReference type="Gene3D" id="1.10.287.950">
    <property type="entry name" value="Methyl-accepting chemotaxis protein"/>
    <property type="match status" value="1"/>
</dbReference>
<comment type="subcellular location">
    <subcellularLocation>
        <location evidence="1">Cell inner membrane</location>
        <topology evidence="1">Multi-pass membrane protein</topology>
    </subcellularLocation>
</comment>
<feature type="transmembrane region" description="Helical" evidence="12">
    <location>
        <begin position="176"/>
        <end position="197"/>
    </location>
</feature>
<dbReference type="SUPFAM" id="SSF58104">
    <property type="entry name" value="Methyl-accepting chemotaxis protein (MCP) signaling domain"/>
    <property type="match status" value="1"/>
</dbReference>
<dbReference type="SMART" id="SM00304">
    <property type="entry name" value="HAMP"/>
    <property type="match status" value="1"/>
</dbReference>
<keyword evidence="2" id="KW-1003">Cell membrane</keyword>
<evidence type="ECO:0000256" key="11">
    <source>
        <dbReference type="PROSITE-ProRule" id="PRU00284"/>
    </source>
</evidence>
<keyword evidence="5" id="KW-0997">Cell inner membrane</keyword>
<keyword evidence="6 12" id="KW-0812">Transmembrane</keyword>
<gene>
    <name evidence="15" type="ORF">F0A17_14800</name>
</gene>
<dbReference type="AlphaFoldDB" id="A0A7V7KH33"/>
<dbReference type="PANTHER" id="PTHR43531">
    <property type="entry name" value="PROTEIN ICFG"/>
    <property type="match status" value="1"/>
</dbReference>
<evidence type="ECO:0000256" key="1">
    <source>
        <dbReference type="ARBA" id="ARBA00004429"/>
    </source>
</evidence>
<dbReference type="GO" id="GO:0004888">
    <property type="term" value="F:transmembrane signaling receptor activity"/>
    <property type="evidence" value="ECO:0007669"/>
    <property type="project" value="InterPro"/>
</dbReference>
<dbReference type="GO" id="GO:0005886">
    <property type="term" value="C:plasma membrane"/>
    <property type="evidence" value="ECO:0007669"/>
    <property type="project" value="UniProtKB-SubCell"/>
</dbReference>
<keyword evidence="8 12" id="KW-0472">Membrane</keyword>
<dbReference type="Pfam" id="PF00015">
    <property type="entry name" value="MCPsignal"/>
    <property type="match status" value="1"/>
</dbReference>
<keyword evidence="4" id="KW-0145">Chemotaxis</keyword>
<feature type="domain" description="HAMP" evidence="14">
    <location>
        <begin position="200"/>
        <end position="252"/>
    </location>
</feature>
<feature type="domain" description="Methyl-accepting transducer" evidence="13">
    <location>
        <begin position="257"/>
        <end position="479"/>
    </location>
</feature>
<evidence type="ECO:0000313" key="16">
    <source>
        <dbReference type="Proteomes" id="UP000486760"/>
    </source>
</evidence>
<dbReference type="GO" id="GO:0006935">
    <property type="term" value="P:chemotaxis"/>
    <property type="evidence" value="ECO:0007669"/>
    <property type="project" value="UniProtKB-KW"/>
</dbReference>
<evidence type="ECO:0000256" key="9">
    <source>
        <dbReference type="ARBA" id="ARBA00023224"/>
    </source>
</evidence>
<dbReference type="CDD" id="cd06225">
    <property type="entry name" value="HAMP"/>
    <property type="match status" value="1"/>
</dbReference>
<dbReference type="InterPro" id="IPR035440">
    <property type="entry name" value="4HB_MCP_dom_sf"/>
</dbReference>
<protein>
    <submittedName>
        <fullName evidence="15">HAMP domain-containing protein</fullName>
    </submittedName>
</protein>
<evidence type="ECO:0000256" key="12">
    <source>
        <dbReference type="SAM" id="Phobius"/>
    </source>
</evidence>
<dbReference type="InterPro" id="IPR004089">
    <property type="entry name" value="MCPsignal_dom"/>
</dbReference>
<keyword evidence="9 11" id="KW-0807">Transducer</keyword>
<name>A0A7V7KH33_9GAMM</name>
<keyword evidence="16" id="KW-1185">Reference proteome</keyword>
<accession>A0A7V7KH33</accession>
<dbReference type="EMBL" id="VTPY01000005">
    <property type="protein sequence ID" value="KAA0011510.1"/>
    <property type="molecule type" value="Genomic_DNA"/>
</dbReference>
<dbReference type="PANTHER" id="PTHR43531:SF7">
    <property type="entry name" value="AEROTAXIS RECEPTOR"/>
    <property type="match status" value="1"/>
</dbReference>
<comment type="caution">
    <text evidence="15">The sequence shown here is derived from an EMBL/GenBank/DDBJ whole genome shotgun (WGS) entry which is preliminary data.</text>
</comment>
<evidence type="ECO:0000256" key="6">
    <source>
        <dbReference type="ARBA" id="ARBA00022692"/>
    </source>
</evidence>
<proteinExistence type="inferred from homology"/>
<keyword evidence="7 12" id="KW-1133">Transmembrane helix</keyword>
<dbReference type="PROSITE" id="PS50885">
    <property type="entry name" value="HAMP"/>
    <property type="match status" value="1"/>
</dbReference>
<evidence type="ECO:0000259" key="14">
    <source>
        <dbReference type="PROSITE" id="PS50885"/>
    </source>
</evidence>
<dbReference type="SUPFAM" id="SSF47170">
    <property type="entry name" value="Aspartate receptor, ligand-binding domain"/>
    <property type="match status" value="1"/>
</dbReference>
<dbReference type="InterPro" id="IPR003122">
    <property type="entry name" value="Tar_rcpt_lig-bd"/>
</dbReference>
<evidence type="ECO:0000259" key="13">
    <source>
        <dbReference type="PROSITE" id="PS50111"/>
    </source>
</evidence>
<keyword evidence="3" id="KW-0488">Methylation</keyword>
<evidence type="ECO:0000256" key="3">
    <source>
        <dbReference type="ARBA" id="ARBA00022481"/>
    </source>
</evidence>
<dbReference type="InterPro" id="IPR051310">
    <property type="entry name" value="MCP_chemotaxis"/>
</dbReference>
<dbReference type="InterPro" id="IPR003660">
    <property type="entry name" value="HAMP_dom"/>
</dbReference>
<evidence type="ECO:0000256" key="4">
    <source>
        <dbReference type="ARBA" id="ARBA00022500"/>
    </source>
</evidence>
<organism evidence="15 16">
    <name type="scientific">Billgrantia pellis</name>
    <dbReference type="NCBI Taxonomy" id="2606936"/>
    <lineage>
        <taxon>Bacteria</taxon>
        <taxon>Pseudomonadati</taxon>
        <taxon>Pseudomonadota</taxon>
        <taxon>Gammaproteobacteria</taxon>
        <taxon>Oceanospirillales</taxon>
        <taxon>Halomonadaceae</taxon>
        <taxon>Billgrantia</taxon>
    </lineage>
</organism>
<evidence type="ECO:0000256" key="8">
    <source>
        <dbReference type="ARBA" id="ARBA00023136"/>
    </source>
</evidence>
<sequence>MLALVTLLLLAFGLLTWSVMQQSRHDLAELERLNVQQASMLNRLHVASLAGLNRMDRALERQLRPSLGDPIAALQAVEEELDEMMASHGAFMEATRSTPHPALRDTLNTHTEGLLDIMQQQLSAIRTGDRSHYRQLTLEAVEISQALTDSARRFYAVADQQGVGLLRHAEQQARRFGWLLAIGLMLASGVLALMAWLGQRYVLVPLREMVDHFRTIASGNLTGHITARGLSEVRQLFQELSGMQQSLVLTVSHLHGTSQHVLDSAERLAQGNQTLASQTRQQGAALDRTATQLDELTHNVTHNAESANQANQLANLALDKARQGEAVMDRFVDTMEEINERASQVNAIVDLIDALAFQTNILALNASVEAARAGDQGRGFAVVAGEVRSLASRSAEAAHKIRDLLTASRDSVQRGNALSSHASQGMAEIVHSIAKVQRLMEQIDSASQGQHEGIGKLNRAMDEMKAVTQDNGSLVSLSTQDAHALREKAEQMRAHAGRFIIDSRQSRDFTEAIREWEPRVLASPPRLRDAEEAMALLK</sequence>
<dbReference type="InterPro" id="IPR004090">
    <property type="entry name" value="Chemotax_Me-accpt_rcpt"/>
</dbReference>
<dbReference type="Pfam" id="PF02203">
    <property type="entry name" value="TarH"/>
    <property type="match status" value="1"/>
</dbReference>
<dbReference type="Proteomes" id="UP000486760">
    <property type="component" value="Unassembled WGS sequence"/>
</dbReference>
<reference evidence="15 16" key="1">
    <citation type="submission" date="2019-08" db="EMBL/GenBank/DDBJ databases">
        <title>Bioinformatics analysis of the strain L3 and L5.</title>
        <authorList>
            <person name="Li X."/>
        </authorList>
    </citation>
    <scope>NUCLEOTIDE SEQUENCE [LARGE SCALE GENOMIC DNA]</scope>
    <source>
        <strain evidence="15 16">L5</strain>
    </source>
</reference>
<dbReference type="GO" id="GO:0007165">
    <property type="term" value="P:signal transduction"/>
    <property type="evidence" value="ECO:0007669"/>
    <property type="project" value="UniProtKB-KW"/>
</dbReference>
<dbReference type="PRINTS" id="PR00260">
    <property type="entry name" value="CHEMTRNSDUCR"/>
</dbReference>
<dbReference type="Pfam" id="PF00672">
    <property type="entry name" value="HAMP"/>
    <property type="match status" value="1"/>
</dbReference>
<dbReference type="SMART" id="SM00283">
    <property type="entry name" value="MA"/>
    <property type="match status" value="1"/>
</dbReference>
<evidence type="ECO:0000256" key="7">
    <source>
        <dbReference type="ARBA" id="ARBA00022989"/>
    </source>
</evidence>
<evidence type="ECO:0000256" key="2">
    <source>
        <dbReference type="ARBA" id="ARBA00022475"/>
    </source>
</evidence>
<evidence type="ECO:0000256" key="5">
    <source>
        <dbReference type="ARBA" id="ARBA00022519"/>
    </source>
</evidence>
<evidence type="ECO:0000313" key="15">
    <source>
        <dbReference type="EMBL" id="KAA0011510.1"/>
    </source>
</evidence>
<evidence type="ECO:0000256" key="10">
    <source>
        <dbReference type="ARBA" id="ARBA00029447"/>
    </source>
</evidence>